<evidence type="ECO:0000313" key="2">
    <source>
        <dbReference type="Proteomes" id="UP000756530"/>
    </source>
</evidence>
<keyword evidence="2" id="KW-1185">Reference proteome</keyword>
<name>A0ABS6SYV7_9RHOB</name>
<dbReference type="EMBL" id="JAHUZE010000001">
    <property type="protein sequence ID" value="MBV7378163.1"/>
    <property type="molecule type" value="Genomic_DNA"/>
</dbReference>
<dbReference type="Proteomes" id="UP000756530">
    <property type="component" value="Unassembled WGS sequence"/>
</dbReference>
<proteinExistence type="predicted"/>
<sequence>MSGKIDARACRDTCLLADGGGWLAGGLAVTETVARLGEGGLHRPAA</sequence>
<organism evidence="1 2">
    <name type="scientific">Maritimibacter dapengensis</name>
    <dbReference type="NCBI Taxonomy" id="2836868"/>
    <lineage>
        <taxon>Bacteria</taxon>
        <taxon>Pseudomonadati</taxon>
        <taxon>Pseudomonadota</taxon>
        <taxon>Alphaproteobacteria</taxon>
        <taxon>Rhodobacterales</taxon>
        <taxon>Roseobacteraceae</taxon>
        <taxon>Maritimibacter</taxon>
    </lineage>
</organism>
<evidence type="ECO:0000313" key="1">
    <source>
        <dbReference type="EMBL" id="MBV7378163.1"/>
    </source>
</evidence>
<comment type="caution">
    <text evidence="1">The sequence shown here is derived from an EMBL/GenBank/DDBJ whole genome shotgun (WGS) entry which is preliminary data.</text>
</comment>
<protein>
    <submittedName>
        <fullName evidence="1">Uncharacterized protein</fullName>
    </submittedName>
</protein>
<reference evidence="1 2" key="1">
    <citation type="submission" date="2021-05" db="EMBL/GenBank/DDBJ databases">
        <title>Culturable bacteria isolated from Daya Bay.</title>
        <authorList>
            <person name="Zheng W."/>
            <person name="Yu S."/>
            <person name="Huang Y."/>
        </authorList>
    </citation>
    <scope>NUCLEOTIDE SEQUENCE [LARGE SCALE GENOMIC DNA]</scope>
    <source>
        <strain evidence="1 2">DP4N28-5</strain>
    </source>
</reference>
<gene>
    <name evidence="1" type="ORF">KJP28_04445</name>
</gene>
<dbReference type="RefSeq" id="WP_218391011.1">
    <property type="nucleotide sequence ID" value="NZ_JAHUZE010000001.1"/>
</dbReference>
<accession>A0ABS6SYV7</accession>